<dbReference type="Proteomes" id="UP000823928">
    <property type="component" value="Unassembled WGS sequence"/>
</dbReference>
<dbReference type="SUPFAM" id="SSF117074">
    <property type="entry name" value="Hypothetical protein PA1324"/>
    <property type="match status" value="1"/>
</dbReference>
<evidence type="ECO:0000256" key="1">
    <source>
        <dbReference type="SAM" id="SignalP"/>
    </source>
</evidence>
<evidence type="ECO:0000313" key="2">
    <source>
        <dbReference type="EMBL" id="HIS36270.1"/>
    </source>
</evidence>
<keyword evidence="1" id="KW-0732">Signal</keyword>
<feature type="chain" id="PRO_5039433830" evidence="1">
    <location>
        <begin position="21"/>
        <end position="327"/>
    </location>
</feature>
<organism evidence="2 3">
    <name type="scientific">Candidatus Scatousia excrementigallinarum</name>
    <dbReference type="NCBI Taxonomy" id="2840935"/>
    <lineage>
        <taxon>Bacteria</taxon>
        <taxon>Candidatus Scatousia</taxon>
    </lineage>
</organism>
<name>A0A9D1EZA4_9BACT</name>
<proteinExistence type="predicted"/>
<reference evidence="2" key="1">
    <citation type="submission" date="2020-10" db="EMBL/GenBank/DDBJ databases">
        <authorList>
            <person name="Gilroy R."/>
        </authorList>
    </citation>
    <scope>NUCLEOTIDE SEQUENCE</scope>
    <source>
        <strain evidence="2">6276</strain>
    </source>
</reference>
<keyword evidence="2" id="KW-0645">Protease</keyword>
<dbReference type="GO" id="GO:0004180">
    <property type="term" value="F:carboxypeptidase activity"/>
    <property type="evidence" value="ECO:0007669"/>
    <property type="project" value="UniProtKB-KW"/>
</dbReference>
<dbReference type="AlphaFoldDB" id="A0A9D1EZA4"/>
<feature type="signal peptide" evidence="1">
    <location>
        <begin position="1"/>
        <end position="20"/>
    </location>
</feature>
<reference evidence="2" key="2">
    <citation type="journal article" date="2021" name="PeerJ">
        <title>Extensive microbial diversity within the chicken gut microbiome revealed by metagenomics and culture.</title>
        <authorList>
            <person name="Gilroy R."/>
            <person name="Ravi A."/>
            <person name="Getino M."/>
            <person name="Pursley I."/>
            <person name="Horton D.L."/>
            <person name="Alikhan N.F."/>
            <person name="Baker D."/>
            <person name="Gharbi K."/>
            <person name="Hall N."/>
            <person name="Watson M."/>
            <person name="Adriaenssens E.M."/>
            <person name="Foster-Nyarko E."/>
            <person name="Jarju S."/>
            <person name="Secka A."/>
            <person name="Antonio M."/>
            <person name="Oren A."/>
            <person name="Chaudhuri R.R."/>
            <person name="La Ragione R."/>
            <person name="Hildebrand F."/>
            <person name="Pallen M.J."/>
        </authorList>
    </citation>
    <scope>NUCLEOTIDE SEQUENCE</scope>
    <source>
        <strain evidence="2">6276</strain>
    </source>
</reference>
<protein>
    <submittedName>
        <fullName evidence="2">Carboxypeptidase regulatory-like domain-containing protein</fullName>
    </submittedName>
</protein>
<accession>A0A9D1EZA4</accession>
<keyword evidence="2" id="KW-0378">Hydrolase</keyword>
<dbReference type="InterPro" id="IPR013783">
    <property type="entry name" value="Ig-like_fold"/>
</dbReference>
<comment type="caution">
    <text evidence="2">The sequence shown here is derived from an EMBL/GenBank/DDBJ whole genome shotgun (WGS) entry which is preliminary data.</text>
</comment>
<keyword evidence="2" id="KW-0121">Carboxypeptidase</keyword>
<dbReference type="EMBL" id="DVIU01000129">
    <property type="protein sequence ID" value="HIS36270.1"/>
    <property type="molecule type" value="Genomic_DNA"/>
</dbReference>
<dbReference type="Gene3D" id="2.60.40.10">
    <property type="entry name" value="Immunoglobulins"/>
    <property type="match status" value="1"/>
</dbReference>
<evidence type="ECO:0000313" key="3">
    <source>
        <dbReference type="Proteomes" id="UP000823928"/>
    </source>
</evidence>
<sequence>MKFFVPVLFALYLTLCPAFSESVATTVSSLNINGADYYDIEILPVPSGDILLPVKQITKIFNLPSEINHSQKEISFTNFEDEKVTVNKNGVFLNNSKISVGQKFLKDGIIEINEFYIDKNLAGKIFNSEFTVDTNTLSTEVKNKFDKEDVRVSGVPVAVSWQSHTLKTKRSGFCPLQCVDKGYYEVKLDGDNLHTNLSPLNNLKQAIYVEPMKTTRVEFPLKSSVGNISGKLNIVDDFNRNMQVTDFIISLFDTEGKEVAYSTVDASGGYYFSGISPGKYKIALDNNFVNDYNLIPDTKKGEIAVDIPYAYKEFVELNNQDLIYKCY</sequence>
<gene>
    <name evidence="2" type="ORF">IAC10_06525</name>
</gene>